<feature type="non-terminal residue" evidence="1">
    <location>
        <position position="1"/>
    </location>
</feature>
<evidence type="ECO:0000313" key="1">
    <source>
        <dbReference type="EMBL" id="CAG8808285.1"/>
    </source>
</evidence>
<name>A0A9N9PE86_9GLOM</name>
<gene>
    <name evidence="1" type="ORF">RFULGI_LOCUS18472</name>
</gene>
<accession>A0A9N9PE86</accession>
<feature type="non-terminal residue" evidence="1">
    <location>
        <position position="61"/>
    </location>
</feature>
<comment type="caution">
    <text evidence="1">The sequence shown here is derived from an EMBL/GenBank/DDBJ whole genome shotgun (WGS) entry which is preliminary data.</text>
</comment>
<dbReference type="AlphaFoldDB" id="A0A9N9PE86"/>
<reference evidence="1" key="1">
    <citation type="submission" date="2021-06" db="EMBL/GenBank/DDBJ databases">
        <authorList>
            <person name="Kallberg Y."/>
            <person name="Tangrot J."/>
            <person name="Rosling A."/>
        </authorList>
    </citation>
    <scope>NUCLEOTIDE SEQUENCE</scope>
    <source>
        <strain evidence="1">IN212</strain>
    </source>
</reference>
<keyword evidence="2" id="KW-1185">Reference proteome</keyword>
<sequence length="61" mass="7508">YINEFDPSSYEIIEKQPFDSIAKHKFIRLYFKNLTKRKEALKLIEEKKEKIDKNVNRKEFD</sequence>
<evidence type="ECO:0000313" key="2">
    <source>
        <dbReference type="Proteomes" id="UP000789396"/>
    </source>
</evidence>
<dbReference type="Proteomes" id="UP000789396">
    <property type="component" value="Unassembled WGS sequence"/>
</dbReference>
<dbReference type="EMBL" id="CAJVPZ010081153">
    <property type="protein sequence ID" value="CAG8808285.1"/>
    <property type="molecule type" value="Genomic_DNA"/>
</dbReference>
<proteinExistence type="predicted"/>
<dbReference type="OrthoDB" id="2444364at2759"/>
<organism evidence="1 2">
    <name type="scientific">Racocetra fulgida</name>
    <dbReference type="NCBI Taxonomy" id="60492"/>
    <lineage>
        <taxon>Eukaryota</taxon>
        <taxon>Fungi</taxon>
        <taxon>Fungi incertae sedis</taxon>
        <taxon>Mucoromycota</taxon>
        <taxon>Glomeromycotina</taxon>
        <taxon>Glomeromycetes</taxon>
        <taxon>Diversisporales</taxon>
        <taxon>Gigasporaceae</taxon>
        <taxon>Racocetra</taxon>
    </lineage>
</organism>
<protein>
    <submittedName>
        <fullName evidence="1">902_t:CDS:1</fullName>
    </submittedName>
</protein>